<dbReference type="GO" id="GO:0042073">
    <property type="term" value="P:intraciliary transport"/>
    <property type="evidence" value="ECO:0007669"/>
    <property type="project" value="InterPro"/>
</dbReference>
<evidence type="ECO:0000256" key="1">
    <source>
        <dbReference type="ARBA" id="ARBA00004120"/>
    </source>
</evidence>
<comment type="subcellular location">
    <subcellularLocation>
        <location evidence="1">Cytoplasm</location>
        <location evidence="1">Cytoskeleton</location>
        <location evidence="1">Cilium basal body</location>
    </subcellularLocation>
</comment>
<feature type="region of interest" description="Disordered" evidence="8">
    <location>
        <begin position="1"/>
        <end position="150"/>
    </location>
</feature>
<dbReference type="InterPro" id="IPR022088">
    <property type="entry name" value="Intraflagellar_transp_cmplxB"/>
</dbReference>
<dbReference type="AlphaFoldDB" id="A0A7I4Z5N2"/>
<evidence type="ECO:0000256" key="7">
    <source>
        <dbReference type="ARBA" id="ARBA00023273"/>
    </source>
</evidence>
<organism evidence="9 10">
    <name type="scientific">Haemonchus contortus</name>
    <name type="common">Barber pole worm</name>
    <dbReference type="NCBI Taxonomy" id="6289"/>
    <lineage>
        <taxon>Eukaryota</taxon>
        <taxon>Metazoa</taxon>
        <taxon>Ecdysozoa</taxon>
        <taxon>Nematoda</taxon>
        <taxon>Chromadorea</taxon>
        <taxon>Rhabditida</taxon>
        <taxon>Rhabditina</taxon>
        <taxon>Rhabditomorpha</taxon>
        <taxon>Strongyloidea</taxon>
        <taxon>Trichostrongylidae</taxon>
        <taxon>Haemonchus</taxon>
    </lineage>
</organism>
<feature type="compositionally biased region" description="Acidic residues" evidence="8">
    <location>
        <begin position="93"/>
        <end position="110"/>
    </location>
</feature>
<dbReference type="GO" id="GO:0030992">
    <property type="term" value="C:intraciliary transport particle B"/>
    <property type="evidence" value="ECO:0007669"/>
    <property type="project" value="TreeGrafter"/>
</dbReference>
<keyword evidence="7" id="KW-0966">Cell projection</keyword>
<dbReference type="Proteomes" id="UP000025227">
    <property type="component" value="Unplaced"/>
</dbReference>
<keyword evidence="4" id="KW-0963">Cytoplasm</keyword>
<name>A0A7I4Z5N2_HAECO</name>
<feature type="compositionally biased region" description="Pro residues" evidence="8">
    <location>
        <begin position="118"/>
        <end position="135"/>
    </location>
</feature>
<dbReference type="PANTHER" id="PTHR13376">
    <property type="entry name" value="INTRAFLAGELLAR TRANSPORT PROTEIN 46 HOMOLOG"/>
    <property type="match status" value="1"/>
</dbReference>
<feature type="compositionally biased region" description="Basic and acidic residues" evidence="8">
    <location>
        <begin position="21"/>
        <end position="31"/>
    </location>
</feature>
<dbReference type="OMA" id="TQIDEPP"/>
<protein>
    <recommendedName>
        <fullName evidence="3">Intraflagellar transport protein 46 homolog</fullName>
    </recommendedName>
</protein>
<feature type="compositionally biased region" description="Acidic residues" evidence="8">
    <location>
        <begin position="175"/>
        <end position="185"/>
    </location>
</feature>
<evidence type="ECO:0000313" key="9">
    <source>
        <dbReference type="Proteomes" id="UP000025227"/>
    </source>
</evidence>
<evidence type="ECO:0000256" key="8">
    <source>
        <dbReference type="SAM" id="MobiDB-lite"/>
    </source>
</evidence>
<evidence type="ECO:0000313" key="10">
    <source>
        <dbReference type="WBParaSite" id="HCON_00186200-00001"/>
    </source>
</evidence>
<evidence type="ECO:0000256" key="2">
    <source>
        <dbReference type="ARBA" id="ARBA00007700"/>
    </source>
</evidence>
<evidence type="ECO:0000256" key="6">
    <source>
        <dbReference type="ARBA" id="ARBA00023212"/>
    </source>
</evidence>
<dbReference type="GO" id="GO:0005815">
    <property type="term" value="C:microtubule organizing center"/>
    <property type="evidence" value="ECO:0007669"/>
    <property type="project" value="TreeGrafter"/>
</dbReference>
<feature type="region of interest" description="Disordered" evidence="8">
    <location>
        <begin position="170"/>
        <end position="192"/>
    </location>
</feature>
<keyword evidence="6" id="KW-0206">Cytoskeleton</keyword>
<dbReference type="WBParaSite" id="HCON_00186200-00001">
    <property type="protein sequence ID" value="HCON_00186200-00001"/>
    <property type="gene ID" value="HCON_00186200"/>
</dbReference>
<evidence type="ECO:0000256" key="3">
    <source>
        <dbReference type="ARBA" id="ARBA00017206"/>
    </source>
</evidence>
<dbReference type="GO" id="GO:0060271">
    <property type="term" value="P:cilium assembly"/>
    <property type="evidence" value="ECO:0007669"/>
    <property type="project" value="TreeGrafter"/>
</dbReference>
<comment type="similarity">
    <text evidence="2">Belongs to the IFT46 family.</text>
</comment>
<keyword evidence="9" id="KW-1185">Reference proteome</keyword>
<proteinExistence type="inferred from homology"/>
<evidence type="ECO:0000256" key="4">
    <source>
        <dbReference type="ARBA" id="ARBA00022490"/>
    </source>
</evidence>
<sequence>MKSPPPLHRLASDPISDESSQDEHSQIRALEEDQGIYYNEEVVVPPRSESDDDIPLHTESSVGNGKPATMLTAADRPASVRSVRFSGTKPGISEEEKEVEPSDVPEEYEEALNLPSNIPYPPSSPPAYQSPPPVPKSEENKAEGATRGSLNELIMSKVTLPFQQMIRRSSHIDENSDSDSQEYSDSDGNNVNDFNEEELQLLSFVNAYHPEEIRPRPLLKLFIMDYLPAIGDIDAMIKIPRPDEVEDNIGLTQLDEPAIQQSDPTILAMQLRLANKDVTTQEDAPVKQLERADKSSHEIDKWITNIKELHRTRPSQSTVQFRSPMPDIESLMQEFHSNFEQCLDGVKLPTADLDVDLEEYADICLGLLDIPVSKSRIQSLHCFFSLFREFKSSQHFKNLATEKRDIIDRMEL</sequence>
<dbReference type="PANTHER" id="PTHR13376:SF0">
    <property type="entry name" value="INTRAFLAGELLAR TRANSPORT PROTEIN 46 HOMOLOG"/>
    <property type="match status" value="1"/>
</dbReference>
<evidence type="ECO:0000256" key="5">
    <source>
        <dbReference type="ARBA" id="ARBA00023069"/>
    </source>
</evidence>
<keyword evidence="5" id="KW-0969">Cilium</keyword>
<accession>A0A7I4Z5N2</accession>
<dbReference type="GO" id="GO:0031514">
    <property type="term" value="C:motile cilium"/>
    <property type="evidence" value="ECO:0007669"/>
    <property type="project" value="TreeGrafter"/>
</dbReference>
<dbReference type="OrthoDB" id="2119217at2759"/>
<dbReference type="Pfam" id="PF12317">
    <property type="entry name" value="IFT46_B_C"/>
    <property type="match status" value="1"/>
</dbReference>
<reference evidence="10" key="1">
    <citation type="submission" date="2020-12" db="UniProtKB">
        <authorList>
            <consortium name="WormBaseParasite"/>
        </authorList>
    </citation>
    <scope>IDENTIFICATION</scope>
    <source>
        <strain evidence="10">MHco3</strain>
    </source>
</reference>